<accession>A0A845LC81</accession>
<comment type="caution">
    <text evidence="1">The sequence shown here is derived from an EMBL/GenBank/DDBJ whole genome shotgun (WGS) entry which is preliminary data.</text>
</comment>
<gene>
    <name evidence="1" type="ORF">GTO91_12430</name>
</gene>
<sequence length="102" mass="11261">MEEKNLGTADSAIVTLRKLRNQVSGDAELAPLYTDALLAKKREQRQALRDVAVAAARLAMDVPESKGQFVTMNMLDLERLCESLVALNQIDEELNAVGEMED</sequence>
<dbReference type="RefSeq" id="WP_161259048.1">
    <property type="nucleotide sequence ID" value="NZ_WXEY01000015.1"/>
</dbReference>
<dbReference type="AlphaFoldDB" id="A0A845LC81"/>
<dbReference type="OrthoDB" id="9873808at2"/>
<evidence type="ECO:0000313" key="1">
    <source>
        <dbReference type="EMBL" id="MZP30521.1"/>
    </source>
</evidence>
<protein>
    <submittedName>
        <fullName evidence="1">Uncharacterized protein</fullName>
    </submittedName>
</protein>
<dbReference type="Proteomes" id="UP000463470">
    <property type="component" value="Unassembled WGS sequence"/>
</dbReference>
<proteinExistence type="predicted"/>
<dbReference type="EMBL" id="WXEY01000015">
    <property type="protein sequence ID" value="MZP30521.1"/>
    <property type="molecule type" value="Genomic_DNA"/>
</dbReference>
<evidence type="ECO:0000313" key="2">
    <source>
        <dbReference type="Proteomes" id="UP000463470"/>
    </source>
</evidence>
<keyword evidence="2" id="KW-1185">Reference proteome</keyword>
<organism evidence="1 2">
    <name type="scientific">Heliomicrobium undosum</name>
    <dbReference type="NCBI Taxonomy" id="121734"/>
    <lineage>
        <taxon>Bacteria</taxon>
        <taxon>Bacillati</taxon>
        <taxon>Bacillota</taxon>
        <taxon>Clostridia</taxon>
        <taxon>Eubacteriales</taxon>
        <taxon>Heliobacteriaceae</taxon>
        <taxon>Heliomicrobium</taxon>
    </lineage>
</organism>
<reference evidence="1 2" key="1">
    <citation type="submission" date="2020-01" db="EMBL/GenBank/DDBJ databases">
        <title>Whole-genome sequence of Heliobacterium undosum DSM 13378.</title>
        <authorList>
            <person name="Kyndt J.A."/>
            <person name="Meyer T.E."/>
        </authorList>
    </citation>
    <scope>NUCLEOTIDE SEQUENCE [LARGE SCALE GENOMIC DNA]</scope>
    <source>
        <strain evidence="1 2">DSM 13378</strain>
    </source>
</reference>
<name>A0A845LC81_9FIRM</name>